<dbReference type="AlphaFoldDB" id="A0A921UPJ6"/>
<name>A0A921UPJ6_SORBI</name>
<dbReference type="OMA" id="WDIVDSR"/>
<dbReference type="PANTHER" id="PTHR33207">
    <property type="entry name" value="F-BOX DOMAIN CONTAINING PROTEIN-RELATED"/>
    <property type="match status" value="1"/>
</dbReference>
<reference evidence="1" key="1">
    <citation type="journal article" date="2019" name="BMC Genomics">
        <title>A new reference genome for Sorghum bicolor reveals high levels of sequence similarity between sweet and grain genotypes: implications for the genetics of sugar metabolism.</title>
        <authorList>
            <person name="Cooper E.A."/>
            <person name="Brenton Z.W."/>
            <person name="Flinn B.S."/>
            <person name="Jenkins J."/>
            <person name="Shu S."/>
            <person name="Flowers D."/>
            <person name="Luo F."/>
            <person name="Wang Y."/>
            <person name="Xia P."/>
            <person name="Barry K."/>
            <person name="Daum C."/>
            <person name="Lipzen A."/>
            <person name="Yoshinaga Y."/>
            <person name="Schmutz J."/>
            <person name="Saski C."/>
            <person name="Vermerris W."/>
            <person name="Kresovich S."/>
        </authorList>
    </citation>
    <scope>NUCLEOTIDE SEQUENCE</scope>
</reference>
<dbReference type="EMBL" id="CM027682">
    <property type="protein sequence ID" value="KAG0537086.1"/>
    <property type="molecule type" value="Genomic_DNA"/>
</dbReference>
<comment type="caution">
    <text evidence="1">The sequence shown here is derived from an EMBL/GenBank/DDBJ whole genome shotgun (WGS) entry which is preliminary data.</text>
</comment>
<evidence type="ECO:0000313" key="2">
    <source>
        <dbReference type="Proteomes" id="UP000807115"/>
    </source>
</evidence>
<protein>
    <submittedName>
        <fullName evidence="1">Uncharacterized protein</fullName>
    </submittedName>
</protein>
<dbReference type="OrthoDB" id="674561at2759"/>
<gene>
    <name evidence="1" type="ORF">BDA96_03G117700</name>
</gene>
<evidence type="ECO:0000313" key="1">
    <source>
        <dbReference type="EMBL" id="KAG0537086.1"/>
    </source>
</evidence>
<organism evidence="1 2">
    <name type="scientific">Sorghum bicolor</name>
    <name type="common">Sorghum</name>
    <name type="synonym">Sorghum vulgare</name>
    <dbReference type="NCBI Taxonomy" id="4558"/>
    <lineage>
        <taxon>Eukaryota</taxon>
        <taxon>Viridiplantae</taxon>
        <taxon>Streptophyta</taxon>
        <taxon>Embryophyta</taxon>
        <taxon>Tracheophyta</taxon>
        <taxon>Spermatophyta</taxon>
        <taxon>Magnoliopsida</taxon>
        <taxon>Liliopsida</taxon>
        <taxon>Poales</taxon>
        <taxon>Poaceae</taxon>
        <taxon>PACMAD clade</taxon>
        <taxon>Panicoideae</taxon>
        <taxon>Andropogonodae</taxon>
        <taxon>Andropogoneae</taxon>
        <taxon>Sorghinae</taxon>
        <taxon>Sorghum</taxon>
    </lineage>
</organism>
<dbReference type="Gramene" id="EES00494">
    <property type="protein sequence ID" value="EES00494"/>
    <property type="gene ID" value="SORBI_3003G113100"/>
</dbReference>
<dbReference type="Proteomes" id="UP000807115">
    <property type="component" value="Chromosome 3"/>
</dbReference>
<sequence length="385" mass="42534">MASTPPGPKPIVGYYHSVDPNYESPLDGSNYIFVPSSPATRGFRFPLDFLPGGINGAWEIADSRGSLILLYRGVQLIPNMLNEQTAAAGSRHNPGFVVCDPLTRQYKAVPCRPEDMEGHQFLGLFLLHGDQTNQQAGGGHISLSNFRVMAALHRPHCCSSGHGVPVAHVFSMGSEVEGAWSSVFCLGSDWHLVKRAWSSEEPISIPNTVKSFYFAGRAYGSLYWGIQGTGTALVLDEATAEFTTVTLPQIMLGSCGRCSFRFISRQDDGALRVVCLVDNNLKVFVRRIIHSSSSSRHGEWAVEGLVRLREATRGLPGHEDGYFQDDEAIIVDAQETYVLLTPRNKTWLFSVVLETMEVDRGHERNKYAGPAYPWELPTTIWSPIF</sequence>
<proteinExistence type="predicted"/>
<accession>A0A921UPJ6</accession>
<reference evidence="1" key="2">
    <citation type="submission" date="2020-10" db="EMBL/GenBank/DDBJ databases">
        <authorList>
            <person name="Cooper E.A."/>
            <person name="Brenton Z.W."/>
            <person name="Flinn B.S."/>
            <person name="Jenkins J."/>
            <person name="Shu S."/>
            <person name="Flowers D."/>
            <person name="Luo F."/>
            <person name="Wang Y."/>
            <person name="Xia P."/>
            <person name="Barry K."/>
            <person name="Daum C."/>
            <person name="Lipzen A."/>
            <person name="Yoshinaga Y."/>
            <person name="Schmutz J."/>
            <person name="Saski C."/>
            <person name="Vermerris W."/>
            <person name="Kresovich S."/>
        </authorList>
    </citation>
    <scope>NUCLEOTIDE SEQUENCE</scope>
</reference>
<dbReference type="KEGG" id="sbi:8085794"/>